<feature type="domain" description="Reverse transcriptase" evidence="1">
    <location>
        <begin position="1"/>
        <end position="106"/>
    </location>
</feature>
<dbReference type="InterPro" id="IPR043128">
    <property type="entry name" value="Rev_trsase/Diguanyl_cyclase"/>
</dbReference>
<evidence type="ECO:0000313" key="2">
    <source>
        <dbReference type="EMBL" id="CAG2226238.1"/>
    </source>
</evidence>
<dbReference type="Gene3D" id="3.10.10.10">
    <property type="entry name" value="HIV Type 1 Reverse Transcriptase, subunit A, domain 1"/>
    <property type="match status" value="1"/>
</dbReference>
<dbReference type="EMBL" id="CAJPWZ010001885">
    <property type="protein sequence ID" value="CAG2226238.1"/>
    <property type="molecule type" value="Genomic_DNA"/>
</dbReference>
<proteinExistence type="predicted"/>
<dbReference type="InterPro" id="IPR000477">
    <property type="entry name" value="RT_dom"/>
</dbReference>
<comment type="caution">
    <text evidence="2">The sequence shown here is derived from an EMBL/GenBank/DDBJ whole genome shotgun (WGS) entry which is preliminary data.</text>
</comment>
<dbReference type="Pfam" id="PF00078">
    <property type="entry name" value="RVT_1"/>
    <property type="match status" value="1"/>
</dbReference>
<dbReference type="PANTHER" id="PTHR37984:SF5">
    <property type="entry name" value="PROTEIN NYNRIN-LIKE"/>
    <property type="match status" value="1"/>
</dbReference>
<dbReference type="Gene3D" id="3.30.70.270">
    <property type="match status" value="1"/>
</dbReference>
<dbReference type="InterPro" id="IPR043502">
    <property type="entry name" value="DNA/RNA_pol_sf"/>
</dbReference>
<name>A0A8S3SYL7_MYTED</name>
<protein>
    <recommendedName>
        <fullName evidence="1">Reverse transcriptase domain-containing protein</fullName>
    </recommendedName>
</protein>
<dbReference type="Pfam" id="PF17921">
    <property type="entry name" value="Integrase_H2C2"/>
    <property type="match status" value="1"/>
</dbReference>
<gene>
    <name evidence="2" type="ORF">MEDL_39329</name>
</gene>
<evidence type="ECO:0000259" key="1">
    <source>
        <dbReference type="PROSITE" id="PS50878"/>
    </source>
</evidence>
<dbReference type="AlphaFoldDB" id="A0A8S3SYL7"/>
<accession>A0A8S3SYL7</accession>
<evidence type="ECO:0000313" key="3">
    <source>
        <dbReference type="Proteomes" id="UP000683360"/>
    </source>
</evidence>
<dbReference type="Gene3D" id="1.10.340.70">
    <property type="match status" value="1"/>
</dbReference>
<dbReference type="InterPro" id="IPR050951">
    <property type="entry name" value="Retrovirus_Pol_polyprotein"/>
</dbReference>
<reference evidence="2" key="1">
    <citation type="submission" date="2021-03" db="EMBL/GenBank/DDBJ databases">
        <authorList>
            <person name="Bekaert M."/>
        </authorList>
    </citation>
    <scope>NUCLEOTIDE SEQUENCE</scope>
</reference>
<dbReference type="PROSITE" id="PS50878">
    <property type="entry name" value="RT_POL"/>
    <property type="match status" value="1"/>
</dbReference>
<sequence length="291" mass="33182">MSNPKEKDCFMTHRGQYEFNRLPYGLANSPATFNMIMNEVIRDLNWKSALVYVDDILIYKSSFTTTPRLLLAQSTATQRSTIPLDRRMSTIARNAEDKTDFSSYSSISDFNKEFILHTDASGTAIGYVLEFSIREPASASTQLIDEIEATYAATDQSRKETNQHSSVIQLNQSKHLGESKHESVSAIKALTEADNQYPHPGIDRTYNNIRMKPYWKRMYSDIEDYVKTCIECQQGKTNPHSKRAPLQPLPATGVFEEYTWTFFAIYQSQQVDSIVTLVNLIRSLNQVNLST</sequence>
<dbReference type="InterPro" id="IPR041588">
    <property type="entry name" value="Integrase_H2C2"/>
</dbReference>
<keyword evidence="3" id="KW-1185">Reference proteome</keyword>
<organism evidence="2 3">
    <name type="scientific">Mytilus edulis</name>
    <name type="common">Blue mussel</name>
    <dbReference type="NCBI Taxonomy" id="6550"/>
    <lineage>
        <taxon>Eukaryota</taxon>
        <taxon>Metazoa</taxon>
        <taxon>Spiralia</taxon>
        <taxon>Lophotrochozoa</taxon>
        <taxon>Mollusca</taxon>
        <taxon>Bivalvia</taxon>
        <taxon>Autobranchia</taxon>
        <taxon>Pteriomorphia</taxon>
        <taxon>Mytilida</taxon>
        <taxon>Mytiloidea</taxon>
        <taxon>Mytilidae</taxon>
        <taxon>Mytilinae</taxon>
        <taxon>Mytilus</taxon>
    </lineage>
</organism>
<dbReference type="SUPFAM" id="SSF56672">
    <property type="entry name" value="DNA/RNA polymerases"/>
    <property type="match status" value="1"/>
</dbReference>
<dbReference type="PANTHER" id="PTHR37984">
    <property type="entry name" value="PROTEIN CBG26694"/>
    <property type="match status" value="1"/>
</dbReference>
<dbReference type="OrthoDB" id="3863715at2759"/>
<dbReference type="Proteomes" id="UP000683360">
    <property type="component" value="Unassembled WGS sequence"/>
</dbReference>